<comment type="caution">
    <text evidence="2">The sequence shown here is derived from an EMBL/GenBank/DDBJ whole genome shotgun (WGS) entry which is preliminary data.</text>
</comment>
<sequence>MALRQRAYSNRSSDYFVRVIEDIGRALEPTETQLAALERSYRSTGEFLVNCPEFDGLLVEIHPQGSRELGTITRPSNPERSGFDIDLVARLGPTAYQKYGPTDGPARLLKDLFSTLQRYADQHGLRLRRWERCATLEYAGGMCADIAPIIDMPSFVALHGDLHGWIPDRALKQYQPTNPRGYTREFNRIASISPVFTEMLKSVIAMDSAREKRAEIKPLSNPGDVFGRLLCRFIQVLKLHRDVAFQGTSLAPSSVFITSLAAAAYEQLAPLPHANPLDLLMHIVTEMPRHFSVGPGWETDEWRIDNPTAPGDNLASSMNTSQRQQAFVQWHEKLKDDLADLFETIELQLGADRVIKKIDAAFGAKASSSVQTAQMERQAQNRATGRAPIFTAAGITVPNTSRSHTFFGD</sequence>
<proteinExistence type="predicted"/>
<evidence type="ECO:0000313" key="3">
    <source>
        <dbReference type="Proteomes" id="UP000536746"/>
    </source>
</evidence>
<organism evidence="2 3">
    <name type="scientific">Herbaspirillum robiniae</name>
    <dbReference type="NCBI Taxonomy" id="2014887"/>
    <lineage>
        <taxon>Bacteria</taxon>
        <taxon>Pseudomonadati</taxon>
        <taxon>Pseudomonadota</taxon>
        <taxon>Betaproteobacteria</taxon>
        <taxon>Burkholderiales</taxon>
        <taxon>Oxalobacteraceae</taxon>
        <taxon>Herbaspirillum</taxon>
    </lineage>
</organism>
<keyword evidence="1" id="KW-0051">Antiviral defense</keyword>
<dbReference type="EMBL" id="JABFMT010000031">
    <property type="protein sequence ID" value="NUU03990.1"/>
    <property type="molecule type" value="Genomic_DNA"/>
</dbReference>
<dbReference type="InterPro" id="IPR006116">
    <property type="entry name" value="NT_2-5OAS_ClassI-CCAase"/>
</dbReference>
<evidence type="ECO:0000256" key="1">
    <source>
        <dbReference type="ARBA" id="ARBA00023118"/>
    </source>
</evidence>
<reference evidence="2 3" key="1">
    <citation type="journal article" date="2020" name="Front. Plant Sci.">
        <title>Isolation of Rhizosphere Bacteria That Improve Quality and Water Stress Tolerance in Greenhouse Ornamentals.</title>
        <authorList>
            <person name="Nordstedt N.P."/>
            <person name="Jones M.L."/>
        </authorList>
    </citation>
    <scope>NUCLEOTIDE SEQUENCE [LARGE SCALE GENOMIC DNA]</scope>
    <source>
        <strain evidence="2 3">C6C2</strain>
    </source>
</reference>
<evidence type="ECO:0000313" key="2">
    <source>
        <dbReference type="EMBL" id="NUU03990.1"/>
    </source>
</evidence>
<dbReference type="Proteomes" id="UP000536746">
    <property type="component" value="Unassembled WGS sequence"/>
</dbReference>
<protein>
    <submittedName>
        <fullName evidence="2">Nucleotidyltransferase</fullName>
    </submittedName>
</protein>
<dbReference type="CDD" id="cd05400">
    <property type="entry name" value="NT_2-5OAS_ClassI-CCAase"/>
    <property type="match status" value="1"/>
</dbReference>
<keyword evidence="3" id="KW-1185">Reference proteome</keyword>
<dbReference type="Pfam" id="PF18144">
    <property type="entry name" value="SMODS"/>
    <property type="match status" value="1"/>
</dbReference>
<gene>
    <name evidence="2" type="ORF">HNO84_20465</name>
</gene>
<accession>A0ABX2M0T5</accession>
<name>A0ABX2M0T5_9BURK</name>